<dbReference type="EMBL" id="KQ258313">
    <property type="protein sequence ID" value="KOM26341.1"/>
    <property type="molecule type" value="Genomic_DNA"/>
</dbReference>
<dbReference type="Proteomes" id="UP000053144">
    <property type="component" value="Unassembled WGS sequence"/>
</dbReference>
<organism evidence="1 2">
    <name type="scientific">Phaseolus angularis</name>
    <name type="common">Azuki bean</name>
    <name type="synonym">Vigna angularis</name>
    <dbReference type="NCBI Taxonomy" id="3914"/>
    <lineage>
        <taxon>Eukaryota</taxon>
        <taxon>Viridiplantae</taxon>
        <taxon>Streptophyta</taxon>
        <taxon>Embryophyta</taxon>
        <taxon>Tracheophyta</taxon>
        <taxon>Spermatophyta</taxon>
        <taxon>Magnoliopsida</taxon>
        <taxon>eudicotyledons</taxon>
        <taxon>Gunneridae</taxon>
        <taxon>Pentapetalae</taxon>
        <taxon>rosids</taxon>
        <taxon>fabids</taxon>
        <taxon>Fabales</taxon>
        <taxon>Fabaceae</taxon>
        <taxon>Papilionoideae</taxon>
        <taxon>50 kb inversion clade</taxon>
        <taxon>NPAAA clade</taxon>
        <taxon>indigoferoid/millettioid clade</taxon>
        <taxon>Phaseoleae</taxon>
        <taxon>Vigna</taxon>
    </lineage>
</organism>
<dbReference type="Gramene" id="KOM26341">
    <property type="protein sequence ID" value="KOM26341"/>
    <property type="gene ID" value="LR48_Vigan252s005300"/>
</dbReference>
<dbReference type="AlphaFoldDB" id="A0A0L9T7K5"/>
<evidence type="ECO:0000313" key="2">
    <source>
        <dbReference type="Proteomes" id="UP000053144"/>
    </source>
</evidence>
<gene>
    <name evidence="1" type="ORF">LR48_Vigan252s005300</name>
</gene>
<proteinExistence type="predicted"/>
<reference evidence="2" key="1">
    <citation type="journal article" date="2015" name="Proc. Natl. Acad. Sci. U.S.A.">
        <title>Genome sequencing of adzuki bean (Vigna angularis) provides insight into high starch and low fat accumulation and domestication.</title>
        <authorList>
            <person name="Yang K."/>
            <person name="Tian Z."/>
            <person name="Chen C."/>
            <person name="Luo L."/>
            <person name="Zhao B."/>
            <person name="Wang Z."/>
            <person name="Yu L."/>
            <person name="Li Y."/>
            <person name="Sun Y."/>
            <person name="Li W."/>
            <person name="Chen Y."/>
            <person name="Li Y."/>
            <person name="Zhang Y."/>
            <person name="Ai D."/>
            <person name="Zhao J."/>
            <person name="Shang C."/>
            <person name="Ma Y."/>
            <person name="Wu B."/>
            <person name="Wang M."/>
            <person name="Gao L."/>
            <person name="Sun D."/>
            <person name="Zhang P."/>
            <person name="Guo F."/>
            <person name="Wang W."/>
            <person name="Li Y."/>
            <person name="Wang J."/>
            <person name="Varshney R.K."/>
            <person name="Wang J."/>
            <person name="Ling H.Q."/>
            <person name="Wan P."/>
        </authorList>
    </citation>
    <scope>NUCLEOTIDE SEQUENCE</scope>
    <source>
        <strain evidence="2">cv. Jingnong 6</strain>
    </source>
</reference>
<name>A0A0L9T7K5_PHAAN</name>
<accession>A0A0L9T7K5</accession>
<protein>
    <submittedName>
        <fullName evidence="1">Uncharacterized protein</fullName>
    </submittedName>
</protein>
<evidence type="ECO:0000313" key="1">
    <source>
        <dbReference type="EMBL" id="KOM26341.1"/>
    </source>
</evidence>
<sequence>MVETSTATAMMGGSPIEGVWRAEKMVPRVDDGGALWCEGEGEIGGVVVVRCEGEREIGGNIAERSWQGDIEKVCGMGPVREFQLKFANDQILWNASCYFVCRKI</sequence>